<dbReference type="WBParaSite" id="maker-uti_cns_0011972-snap-gene-0.8-mRNA-1">
    <property type="protein sequence ID" value="maker-uti_cns_0011972-snap-gene-0.8-mRNA-1"/>
    <property type="gene ID" value="maker-uti_cns_0011972-snap-gene-0.8"/>
</dbReference>
<dbReference type="Proteomes" id="UP000095280">
    <property type="component" value="Unplaced"/>
</dbReference>
<keyword evidence="1" id="KW-0472">Membrane</keyword>
<evidence type="ECO:0000313" key="2">
    <source>
        <dbReference type="Proteomes" id="UP000095280"/>
    </source>
</evidence>
<evidence type="ECO:0000313" key="3">
    <source>
        <dbReference type="WBParaSite" id="maker-uti_cns_0011972-snap-gene-0.8-mRNA-1"/>
    </source>
</evidence>
<protein>
    <submittedName>
        <fullName evidence="3">DUF1336 domain-containing protein</fullName>
    </submittedName>
</protein>
<keyword evidence="2" id="KW-1185">Reference proteome</keyword>
<accession>A0A1I8IEU5</accession>
<name>A0A1I8IEU5_9PLAT</name>
<keyword evidence="1" id="KW-1133">Transmembrane helix</keyword>
<proteinExistence type="predicted"/>
<reference evidence="3" key="1">
    <citation type="submission" date="2016-11" db="UniProtKB">
        <authorList>
            <consortium name="WormBaseParasite"/>
        </authorList>
    </citation>
    <scope>IDENTIFICATION</scope>
</reference>
<dbReference type="AlphaFoldDB" id="A0A1I8IEU5"/>
<feature type="transmembrane region" description="Helical" evidence="1">
    <location>
        <begin position="60"/>
        <end position="86"/>
    </location>
</feature>
<keyword evidence="1" id="KW-0812">Transmembrane</keyword>
<sequence length="377" mass="41392">QQPHQKHQLPSDSSQCRLWCLSESPGRRCRRRNLRTRRVSLSTLLPTPAMSALQSQPRRCFVVAALTDGTAAVVQAALLLLLLRWWQRQFNRIARIGSDDQLVRDVLPFNAAPPPASGFGDNEASAGDNADDTVGFTAVMTPASASTTEPMFWLREFACRDDCKLTSESSTATSDVWDAWICRSAAAYSLPSNYERLVLCAAGRTFLCLFASHWSAGAALLVYRRAKKLPLFVVEFPQYAQTFPRYELHQPVWVNQVWFDRGITSNTEEDIDDNGNGAKTAQDEDDSAVLQPLLLFACPMHGFSRCLLLSCSRLGGCELDNAMATSAATTDVESEASGGGVIGMSRLAGGLHLVACSGYEFNGCKQFCRRRSVGLPH</sequence>
<organism evidence="2 3">
    <name type="scientific">Macrostomum lignano</name>
    <dbReference type="NCBI Taxonomy" id="282301"/>
    <lineage>
        <taxon>Eukaryota</taxon>
        <taxon>Metazoa</taxon>
        <taxon>Spiralia</taxon>
        <taxon>Lophotrochozoa</taxon>
        <taxon>Platyhelminthes</taxon>
        <taxon>Rhabditophora</taxon>
        <taxon>Macrostomorpha</taxon>
        <taxon>Macrostomida</taxon>
        <taxon>Macrostomidae</taxon>
        <taxon>Macrostomum</taxon>
    </lineage>
</organism>
<evidence type="ECO:0000256" key="1">
    <source>
        <dbReference type="SAM" id="Phobius"/>
    </source>
</evidence>